<dbReference type="EMBL" id="CM037614">
    <property type="protein sequence ID" value="KAH8017100.1"/>
    <property type="molecule type" value="Genomic_DNA"/>
</dbReference>
<dbReference type="Proteomes" id="UP000827872">
    <property type="component" value="Linkage Group LG01"/>
</dbReference>
<accession>A0ACB8GDA3</accession>
<name>A0ACB8GDA3_9SAUR</name>
<comment type="caution">
    <text evidence="1">The sequence shown here is derived from an EMBL/GenBank/DDBJ whole genome shotgun (WGS) entry which is preliminary data.</text>
</comment>
<evidence type="ECO:0000313" key="1">
    <source>
        <dbReference type="EMBL" id="KAH8017100.1"/>
    </source>
</evidence>
<evidence type="ECO:0000313" key="2">
    <source>
        <dbReference type="Proteomes" id="UP000827872"/>
    </source>
</evidence>
<proteinExistence type="predicted"/>
<organism evidence="1 2">
    <name type="scientific">Sphaerodactylus townsendi</name>
    <dbReference type="NCBI Taxonomy" id="933632"/>
    <lineage>
        <taxon>Eukaryota</taxon>
        <taxon>Metazoa</taxon>
        <taxon>Chordata</taxon>
        <taxon>Craniata</taxon>
        <taxon>Vertebrata</taxon>
        <taxon>Euteleostomi</taxon>
        <taxon>Lepidosauria</taxon>
        <taxon>Squamata</taxon>
        <taxon>Bifurcata</taxon>
        <taxon>Gekkota</taxon>
        <taxon>Sphaerodactylidae</taxon>
        <taxon>Sphaerodactylus</taxon>
    </lineage>
</organism>
<keyword evidence="2" id="KW-1185">Reference proteome</keyword>
<sequence>MNLAVCMFSNNFETSVYEFTDLVLMYAAKATAPLIATVQVQTSKPDVIIKLQILDSEEEIVSTIGKGHAVIPAFLFMSNEKPLSCQSSKGQVPQSTAKKEPEAVTSKRKGAVSGQKNVKSPIKTLQEGPTLVEEEVLISMPVTEENIHQQPHKYIVQAKVLQNSWPLTENQMTFVQSLRELEKNEIKDIAEINASQWQNRIPTPEEEAAVLKIQAAWRGTYVRQIINGRRPGTKENIKVRETLQKLWALIEPNFEQYSLTFLRDIFKSNCKSVQRYRCYNDEWTKTSFADYTVTYGDQPPNFWFVVFREIFYVPEDMVIVPKVYTAIPNCVLHVVDNDTLKEMPQIFLRVAPHLYTKNKKGYTFMAEVQTGDLPVTAAKWKLRLIGSYMPLPIAVRETLNNVYSVKEVKDYYVPNDKHIIFR</sequence>
<gene>
    <name evidence="1" type="ORF">K3G42_026208</name>
</gene>
<reference evidence="1" key="1">
    <citation type="submission" date="2021-08" db="EMBL/GenBank/DDBJ databases">
        <title>The first chromosome-level gecko genome reveals the dynamic sex chromosomes of Neotropical dwarf geckos (Sphaerodactylidae: Sphaerodactylus).</title>
        <authorList>
            <person name="Pinto B.J."/>
            <person name="Keating S.E."/>
            <person name="Gamble T."/>
        </authorList>
    </citation>
    <scope>NUCLEOTIDE SEQUENCE</scope>
    <source>
        <strain evidence="1">TG3544</strain>
    </source>
</reference>
<protein>
    <submittedName>
        <fullName evidence="1">Uncharacterized protein</fullName>
    </submittedName>
</protein>